<dbReference type="GO" id="GO:0030154">
    <property type="term" value="P:cell differentiation"/>
    <property type="evidence" value="ECO:0007669"/>
    <property type="project" value="UniProtKB-KW"/>
</dbReference>
<dbReference type="EMBL" id="JACAGB010000009">
    <property type="protein sequence ID" value="KAF6343462.1"/>
    <property type="molecule type" value="Genomic_DNA"/>
</dbReference>
<dbReference type="GO" id="GO:0016324">
    <property type="term" value="C:apical plasma membrane"/>
    <property type="evidence" value="ECO:0007669"/>
    <property type="project" value="UniProtKB-SubCell"/>
</dbReference>
<accession>A0A7J7X1J8</accession>
<keyword evidence="11" id="KW-1185">Reference proteome</keyword>
<feature type="chain" id="PRO_5029556594" description="Placenta-expressed transcript 1 protein" evidence="9">
    <location>
        <begin position="24"/>
        <end position="232"/>
    </location>
</feature>
<keyword evidence="5" id="KW-0221">Differentiation</keyword>
<evidence type="ECO:0000256" key="1">
    <source>
        <dbReference type="ARBA" id="ARBA00004221"/>
    </source>
</evidence>
<feature type="signal peptide" evidence="9">
    <location>
        <begin position="1"/>
        <end position="23"/>
    </location>
</feature>
<protein>
    <recommendedName>
        <fullName evidence="2">Placenta-expressed transcript 1 protein</fullName>
    </recommendedName>
</protein>
<gene>
    <name evidence="10" type="ORF">mPipKuh1_013696</name>
</gene>
<dbReference type="OrthoDB" id="9446289at2759"/>
<comment type="caution">
    <text evidence="10">The sequence shown here is derived from an EMBL/GenBank/DDBJ whole genome shotgun (WGS) entry which is preliminary data.</text>
</comment>
<dbReference type="InterPro" id="IPR026184">
    <property type="entry name" value="PLET1"/>
</dbReference>
<dbReference type="PANTHER" id="PTHR22527:SF2">
    <property type="entry name" value="PLACENTA-EXPRESSED TRANSCRIPT 1 PROTEIN"/>
    <property type="match status" value="1"/>
</dbReference>
<evidence type="ECO:0000256" key="8">
    <source>
        <dbReference type="ARBA" id="ARBA00024756"/>
    </source>
</evidence>
<name>A0A7J7X1J8_PIPKU</name>
<evidence type="ECO:0000256" key="6">
    <source>
        <dbReference type="ARBA" id="ARBA00023136"/>
    </source>
</evidence>
<evidence type="ECO:0000256" key="2">
    <source>
        <dbReference type="ARBA" id="ARBA00014036"/>
    </source>
</evidence>
<evidence type="ECO:0000313" key="10">
    <source>
        <dbReference type="EMBL" id="KAF6343462.1"/>
    </source>
</evidence>
<keyword evidence="4 9" id="KW-0732">Signal</keyword>
<comment type="subcellular location">
    <subcellularLocation>
        <location evidence="1">Apical cell membrane</location>
    </subcellularLocation>
</comment>
<dbReference type="Proteomes" id="UP000558488">
    <property type="component" value="Unassembled WGS sequence"/>
</dbReference>
<proteinExistence type="predicted"/>
<evidence type="ECO:0000256" key="9">
    <source>
        <dbReference type="SAM" id="SignalP"/>
    </source>
</evidence>
<dbReference type="AlphaFoldDB" id="A0A7J7X1J8"/>
<sequence>MAVLGATLLSLCLGTLFISASSADFPDRCMFFSTVSPTTGPGIKISSNIYESNRVYTVLVPVNNITNSVALRAVDTSNNSTVGLWHRADLYCDGSVLYHVTDTRENFLKANWQSPRYTNITVEIQAFVINFFKVATVSYLKLENQAMITASPSMTSTTSMTSMTRPTTAQSLTTNRFLTSTRSPTTNRILTTAQTATSTLTTAKSFANKIFLSPITDAIQILLVFLTSKLLF</sequence>
<keyword evidence="6" id="KW-0472">Membrane</keyword>
<organism evidence="10 11">
    <name type="scientific">Pipistrellus kuhlii</name>
    <name type="common">Kuhl's pipistrelle</name>
    <dbReference type="NCBI Taxonomy" id="59472"/>
    <lineage>
        <taxon>Eukaryota</taxon>
        <taxon>Metazoa</taxon>
        <taxon>Chordata</taxon>
        <taxon>Craniata</taxon>
        <taxon>Vertebrata</taxon>
        <taxon>Euteleostomi</taxon>
        <taxon>Mammalia</taxon>
        <taxon>Eutheria</taxon>
        <taxon>Laurasiatheria</taxon>
        <taxon>Chiroptera</taxon>
        <taxon>Yangochiroptera</taxon>
        <taxon>Vespertilionidae</taxon>
        <taxon>Pipistrellus</taxon>
    </lineage>
</organism>
<evidence type="ECO:0000256" key="5">
    <source>
        <dbReference type="ARBA" id="ARBA00022782"/>
    </source>
</evidence>
<dbReference type="GO" id="GO:0009897">
    <property type="term" value="C:external side of plasma membrane"/>
    <property type="evidence" value="ECO:0007669"/>
    <property type="project" value="TreeGrafter"/>
</dbReference>
<keyword evidence="3" id="KW-1003">Cell membrane</keyword>
<evidence type="ECO:0000256" key="3">
    <source>
        <dbReference type="ARBA" id="ARBA00022475"/>
    </source>
</evidence>
<dbReference type="PANTHER" id="PTHR22527">
    <property type="entry name" value="PLACENTA-EXPRESSED TRANSCRIPT 1 PROTEIN"/>
    <property type="match status" value="1"/>
</dbReference>
<evidence type="ECO:0000256" key="7">
    <source>
        <dbReference type="ARBA" id="ARBA00023180"/>
    </source>
</evidence>
<evidence type="ECO:0000256" key="4">
    <source>
        <dbReference type="ARBA" id="ARBA00022729"/>
    </source>
</evidence>
<dbReference type="GO" id="GO:0030335">
    <property type="term" value="P:positive regulation of cell migration"/>
    <property type="evidence" value="ECO:0007669"/>
    <property type="project" value="TreeGrafter"/>
</dbReference>
<evidence type="ECO:0000313" key="11">
    <source>
        <dbReference type="Proteomes" id="UP000558488"/>
    </source>
</evidence>
<keyword evidence="7" id="KW-0325">Glycoprotein</keyword>
<reference evidence="10 11" key="1">
    <citation type="journal article" date="2020" name="Nature">
        <title>Six reference-quality genomes reveal evolution of bat adaptations.</title>
        <authorList>
            <person name="Jebb D."/>
            <person name="Huang Z."/>
            <person name="Pippel M."/>
            <person name="Hughes G.M."/>
            <person name="Lavrichenko K."/>
            <person name="Devanna P."/>
            <person name="Winkler S."/>
            <person name="Jermiin L.S."/>
            <person name="Skirmuntt E.C."/>
            <person name="Katzourakis A."/>
            <person name="Burkitt-Gray L."/>
            <person name="Ray D.A."/>
            <person name="Sullivan K.A.M."/>
            <person name="Roscito J.G."/>
            <person name="Kirilenko B.M."/>
            <person name="Davalos L.M."/>
            <person name="Corthals A.P."/>
            <person name="Power M.L."/>
            <person name="Jones G."/>
            <person name="Ransome R.D."/>
            <person name="Dechmann D.K.N."/>
            <person name="Locatelli A.G."/>
            <person name="Puechmaille S.J."/>
            <person name="Fedrigo O."/>
            <person name="Jarvis E.D."/>
            <person name="Hiller M."/>
            <person name="Vernes S.C."/>
            <person name="Myers E.W."/>
            <person name="Teeling E.C."/>
        </authorList>
    </citation>
    <scope>NUCLEOTIDE SEQUENCE [LARGE SCALE GENOMIC DNA]</scope>
    <source>
        <strain evidence="10">MPipKuh1</strain>
        <tissue evidence="10">Flight muscle</tissue>
    </source>
</reference>
<comment type="function">
    <text evidence="8">Modulates leading keratinocyte migration and cellular adhesion to matrix proteins during a wound-healing response and promotes wound repair. May play a role during trichilemmal differentiation of the hair follicle.</text>
</comment>
<dbReference type="GO" id="GO:0035313">
    <property type="term" value="P:wound healing, spreading of epidermal cells"/>
    <property type="evidence" value="ECO:0007669"/>
    <property type="project" value="TreeGrafter"/>
</dbReference>
<dbReference type="GO" id="GO:0001953">
    <property type="term" value="P:negative regulation of cell-matrix adhesion"/>
    <property type="evidence" value="ECO:0007669"/>
    <property type="project" value="TreeGrafter"/>
</dbReference>